<feature type="transmembrane region" description="Helical" evidence="1">
    <location>
        <begin position="7"/>
        <end position="24"/>
    </location>
</feature>
<keyword evidence="1" id="KW-0812">Transmembrane</keyword>
<evidence type="ECO:0000256" key="1">
    <source>
        <dbReference type="SAM" id="Phobius"/>
    </source>
</evidence>
<dbReference type="RefSeq" id="WP_237607986.1">
    <property type="nucleotide sequence ID" value="NZ_JAIRBB010000004.1"/>
</dbReference>
<feature type="transmembrane region" description="Helical" evidence="1">
    <location>
        <begin position="105"/>
        <end position="126"/>
    </location>
</feature>
<evidence type="ECO:0000313" key="3">
    <source>
        <dbReference type="Proteomes" id="UP001139462"/>
    </source>
</evidence>
<evidence type="ECO:0000313" key="2">
    <source>
        <dbReference type="EMBL" id="MCG2430820.1"/>
    </source>
</evidence>
<comment type="caution">
    <text evidence="2">The sequence shown here is derived from an EMBL/GenBank/DDBJ whole genome shotgun (WGS) entry which is preliminary data.</text>
</comment>
<accession>A0A9X1R098</accession>
<feature type="transmembrane region" description="Helical" evidence="1">
    <location>
        <begin position="74"/>
        <end position="93"/>
    </location>
</feature>
<dbReference type="AlphaFoldDB" id="A0A9X1R098"/>
<protein>
    <recommendedName>
        <fullName evidence="4">VanZ like family protein</fullName>
    </recommendedName>
</protein>
<keyword evidence="3" id="KW-1185">Reference proteome</keyword>
<reference evidence="2" key="1">
    <citation type="submission" date="2021-09" db="EMBL/GenBank/DDBJ databases">
        <title>Genome of Aequorivita sp. strain F64183.</title>
        <authorList>
            <person name="Wang Y."/>
        </authorList>
    </citation>
    <scope>NUCLEOTIDE SEQUENCE</scope>
    <source>
        <strain evidence="2">F64183</strain>
    </source>
</reference>
<proteinExistence type="predicted"/>
<sequence length="132" mass="15169">MKQLPKFTTAISFLILLAVVFALYQGRKSEWIRIQNINNFLPDFYSHISNFCLSYILYSGIGYFWIMAGVRFKYIVGLGIVILASNFTFELFINVLNTPDIIDAYYGTAGTVVAFLFLLVSYKFGFKVINRE</sequence>
<dbReference type="Proteomes" id="UP001139462">
    <property type="component" value="Unassembled WGS sequence"/>
</dbReference>
<evidence type="ECO:0008006" key="4">
    <source>
        <dbReference type="Google" id="ProtNLM"/>
    </source>
</evidence>
<organism evidence="2 3">
    <name type="scientific">Aequorivita xiaoshiensis</name>
    <dbReference type="NCBI Taxonomy" id="2874476"/>
    <lineage>
        <taxon>Bacteria</taxon>
        <taxon>Pseudomonadati</taxon>
        <taxon>Bacteroidota</taxon>
        <taxon>Flavobacteriia</taxon>
        <taxon>Flavobacteriales</taxon>
        <taxon>Flavobacteriaceae</taxon>
        <taxon>Aequorivita</taxon>
    </lineage>
</organism>
<dbReference type="EMBL" id="JAIRBB010000004">
    <property type="protein sequence ID" value="MCG2430820.1"/>
    <property type="molecule type" value="Genomic_DNA"/>
</dbReference>
<feature type="transmembrane region" description="Helical" evidence="1">
    <location>
        <begin position="44"/>
        <end position="67"/>
    </location>
</feature>
<keyword evidence="1" id="KW-0472">Membrane</keyword>
<gene>
    <name evidence="2" type="ORF">K8344_06785</name>
</gene>
<keyword evidence="1" id="KW-1133">Transmembrane helix</keyword>
<name>A0A9X1R098_9FLAO</name>